<evidence type="ECO:0000256" key="3">
    <source>
        <dbReference type="ARBA" id="ARBA00012093"/>
    </source>
</evidence>
<evidence type="ECO:0000256" key="2">
    <source>
        <dbReference type="ARBA" id="ARBA00008636"/>
    </source>
</evidence>
<evidence type="ECO:0000313" key="12">
    <source>
        <dbReference type="EMBL" id="GAM60194.1"/>
    </source>
</evidence>
<keyword evidence="7" id="KW-0408">Iron</keyword>
<dbReference type="InterPro" id="IPR051318">
    <property type="entry name" value="Fe-S_L-Ser"/>
</dbReference>
<evidence type="ECO:0000256" key="7">
    <source>
        <dbReference type="ARBA" id="ARBA00023004"/>
    </source>
</evidence>
<dbReference type="GO" id="GO:0003941">
    <property type="term" value="F:L-serine ammonia-lyase activity"/>
    <property type="evidence" value="ECO:0007669"/>
    <property type="project" value="UniProtKB-EC"/>
</dbReference>
<protein>
    <recommendedName>
        <fullName evidence="3">L-serine ammonia-lyase</fullName>
        <ecNumber evidence="3">4.3.1.17</ecNumber>
    </recommendedName>
</protein>
<comment type="cofactor">
    <cofactor evidence="1">
        <name>[4Fe-4S] cluster</name>
        <dbReference type="ChEBI" id="CHEBI:49883"/>
    </cofactor>
</comment>
<dbReference type="Pfam" id="PF03313">
    <property type="entry name" value="SDH_alpha"/>
    <property type="match status" value="1"/>
</dbReference>
<dbReference type="SUPFAM" id="SSF143548">
    <property type="entry name" value="Serine metabolism enzymes domain"/>
    <property type="match status" value="1"/>
</dbReference>
<proteinExistence type="inferred from homology"/>
<evidence type="ECO:0000256" key="6">
    <source>
        <dbReference type="ARBA" id="ARBA00022723"/>
    </source>
</evidence>
<dbReference type="GO" id="GO:0051539">
    <property type="term" value="F:4 iron, 4 sulfur cluster binding"/>
    <property type="evidence" value="ECO:0007669"/>
    <property type="project" value="UniProtKB-KW"/>
</dbReference>
<evidence type="ECO:0000256" key="8">
    <source>
        <dbReference type="ARBA" id="ARBA00023014"/>
    </source>
</evidence>
<dbReference type="Proteomes" id="UP000031670">
    <property type="component" value="Unassembled WGS sequence"/>
</dbReference>
<evidence type="ECO:0000256" key="9">
    <source>
        <dbReference type="ARBA" id="ARBA00023239"/>
    </source>
</evidence>
<sequence>MSVELYPSFFNDVMGPVMLAGSSSHLVAPQRLGLLTNFLTRGETISKIEVVMDTDGSFAGTFGLMSEDIGMCSGAIGLAVDSPVRNSCLEMAKEQGIDVLFTKAPMKETDHLNGMKFIITDSLGKEYTLVGDSIGGGMVQTKKIMGFDYIYKGDTNLILVIKRNGVEDNIEGIKDALDGFMTIKEQTLEGDTAYFITATETPSIEMLEAIAPESEIYWLECVLPTPTRPDRKPQLFDNSQDFIRLSEEKPMHEVAIDYQVAATGMTREQVVSQVEELRGHMVYLVERMENRDFDLDYKHAYGFSTNNFDKVVAKQHLPQPMYDAVRYYFSVLSMAPETLHVGFPHGAGGGVVMSCLRAAQNHYGFSDEKMVQGLLVAAAYGAIAYTRTDPTGETIGCAGEMGLSGAFSAAALTYILGGTPRQVDSAASQAMQLAVGWPCDPIMGGEGEPCTSRGMAVITTPFMYTQLALTNMTTLIPFHEALDVSAKVGAQLGDDMLCTGRGGCAACPSACAVKVDLGLH</sequence>
<name>A0A0B8PB99_9VIBR</name>
<reference evidence="12 13" key="1">
    <citation type="submission" date="2015-01" db="EMBL/GenBank/DDBJ databases">
        <title>Vibrio sp. C5 JCM 19232 whole genome shotgun sequence.</title>
        <authorList>
            <person name="Sawabe T."/>
            <person name="Meirelles P."/>
            <person name="Feng G."/>
            <person name="Sayaka M."/>
            <person name="Hattori M."/>
            <person name="Ohkuma M."/>
        </authorList>
    </citation>
    <scope>NUCLEOTIDE SEQUENCE [LARGE SCALE GENOMIC DNA]</scope>
    <source>
        <strain evidence="12 13">JCM19232</strain>
    </source>
</reference>
<keyword evidence="5" id="KW-0004">4Fe-4S</keyword>
<evidence type="ECO:0000313" key="13">
    <source>
        <dbReference type="Proteomes" id="UP000031670"/>
    </source>
</evidence>
<dbReference type="GO" id="GO:0006094">
    <property type="term" value="P:gluconeogenesis"/>
    <property type="evidence" value="ECO:0007669"/>
    <property type="project" value="UniProtKB-KW"/>
</dbReference>
<dbReference type="AlphaFoldDB" id="A0A0B8PB99"/>
<dbReference type="PANTHER" id="PTHR30182">
    <property type="entry name" value="L-SERINE DEHYDRATASE"/>
    <property type="match status" value="1"/>
</dbReference>
<keyword evidence="8" id="KW-0411">Iron-sulfur</keyword>
<evidence type="ECO:0000256" key="1">
    <source>
        <dbReference type="ARBA" id="ARBA00001966"/>
    </source>
</evidence>
<dbReference type="EMBL" id="BBSA01000001">
    <property type="protein sequence ID" value="GAM60194.1"/>
    <property type="molecule type" value="Genomic_DNA"/>
</dbReference>
<evidence type="ECO:0000256" key="10">
    <source>
        <dbReference type="ARBA" id="ARBA00049406"/>
    </source>
</evidence>
<dbReference type="PANTHER" id="PTHR30182:SF12">
    <property type="entry name" value="L-SERINE DEHYDRATASE, BETA CHAIN-RELATED"/>
    <property type="match status" value="1"/>
</dbReference>
<dbReference type="InterPro" id="IPR029009">
    <property type="entry name" value="ASB_dom_sf"/>
</dbReference>
<evidence type="ECO:0000256" key="5">
    <source>
        <dbReference type="ARBA" id="ARBA00022485"/>
    </source>
</evidence>
<keyword evidence="6" id="KW-0479">Metal-binding</keyword>
<dbReference type="GO" id="GO:0046872">
    <property type="term" value="F:metal ion binding"/>
    <property type="evidence" value="ECO:0007669"/>
    <property type="project" value="UniProtKB-KW"/>
</dbReference>
<reference evidence="12 13" key="2">
    <citation type="submission" date="2015-01" db="EMBL/GenBank/DDBJ databases">
        <authorList>
            <consortium name="NBRP consortium"/>
            <person name="Sawabe T."/>
            <person name="Meirelles P."/>
            <person name="Feng G."/>
            <person name="Sayaka M."/>
            <person name="Hattori M."/>
            <person name="Ohkuma M."/>
        </authorList>
    </citation>
    <scope>NUCLEOTIDE SEQUENCE [LARGE SCALE GENOMIC DNA]</scope>
    <source>
        <strain evidence="12 13">JCM19232</strain>
    </source>
</reference>
<dbReference type="InterPro" id="IPR005130">
    <property type="entry name" value="Ser_deHydtase-like_asu"/>
</dbReference>
<comment type="similarity">
    <text evidence="2">Belongs to the iron-sulfur dependent L-serine dehydratase family.</text>
</comment>
<comment type="catalytic activity">
    <reaction evidence="10">
        <text>L-serine = pyruvate + NH4(+)</text>
        <dbReference type="Rhea" id="RHEA:19169"/>
        <dbReference type="ChEBI" id="CHEBI:15361"/>
        <dbReference type="ChEBI" id="CHEBI:28938"/>
        <dbReference type="ChEBI" id="CHEBI:33384"/>
        <dbReference type="EC" id="4.3.1.17"/>
    </reaction>
</comment>
<feature type="domain" description="Serine dehydratase-like alpha subunit" evidence="11">
    <location>
        <begin position="253"/>
        <end position="505"/>
    </location>
</feature>
<comment type="caution">
    <text evidence="12">The sequence shown here is derived from an EMBL/GenBank/DDBJ whole genome shotgun (WGS) entry which is preliminary data.</text>
</comment>
<gene>
    <name evidence="12" type="ORF">JCM19232_527</name>
</gene>
<keyword evidence="4" id="KW-0312">Gluconeogenesis</keyword>
<keyword evidence="9" id="KW-0456">Lyase</keyword>
<dbReference type="EC" id="4.3.1.17" evidence="3"/>
<evidence type="ECO:0000259" key="11">
    <source>
        <dbReference type="Pfam" id="PF03313"/>
    </source>
</evidence>
<organism evidence="12 13">
    <name type="scientific">Vibrio ishigakensis</name>
    <dbReference type="NCBI Taxonomy" id="1481914"/>
    <lineage>
        <taxon>Bacteria</taxon>
        <taxon>Pseudomonadati</taxon>
        <taxon>Pseudomonadota</taxon>
        <taxon>Gammaproteobacteria</taxon>
        <taxon>Vibrionales</taxon>
        <taxon>Vibrionaceae</taxon>
        <taxon>Vibrio</taxon>
    </lineage>
</organism>
<accession>A0A0B8PB99</accession>
<evidence type="ECO:0000256" key="4">
    <source>
        <dbReference type="ARBA" id="ARBA00022432"/>
    </source>
</evidence>